<feature type="domain" description="PAC" evidence="8">
    <location>
        <begin position="362"/>
        <end position="414"/>
    </location>
</feature>
<dbReference type="InterPro" id="IPR036890">
    <property type="entry name" value="HATPase_C_sf"/>
</dbReference>
<sequence length="779" mass="87511">MTNLNELINTNKLKKQLEQFSEFSGLPASIHGADGNILVKAEGNTFADMLPSVFKNAEAENIIKGVLKTENGGIFAINSIEIDNFPTIFSAVYSDRDMPLKKLKSAAAYVSTLTEGCLAGNLVSAAHSDLYCDNVRMLRTFYATVEQSPISIVVTDKNGTIEYVNPFFKELTGFSREEIIGLGFSGLKSGEHDREFYKNLWQTIRNGKIWTGKFINKKKDGSKYIELAKIAPIIESGEITRFIGIKTDITEQERLQELLEESNLMLEATVRKRTEKLRSAYIRLKENRDLLNKTQKVARMGGWMRDMRTRKGFWTDEAFAIFGMERGPEAPTVKEILTATHPEDRDKVREWLESLFRYSPEREFSFRIIRPDGEERIITSIYSYDFDASGKPYRINGIHHDQTERIRTAERIEKHEKLLSSILLSANAGICVLDGDCRIEMVNPEFEKIFGHKNLTAGSLFVDACPEILNSRDAGILSDALRTKTPMTRMEYSFSLPSGKEKILIMNVTVPRADHDPVTLITVSDITELSELHNKQKEQEAMLIQQSKMAALGEMIGVITHQWQQPLNAVGMFSQLIETEFKSSELNAENLREYISAIMGQLEFMSQTVKDFRNFFKPGQADDRFEVSAALEEIISLVAVHYANSRIEILPDLHCTDKPLVYGSRNEFKQVILNLLANAKDAITDKLKGAAGGVIRVSCTETGDEVIIRIRDNGGGIPEGVKDSIFKSYFTTKGSSGTGIGLYISKLIAETHMKGSITAENEEGGAVFTLRLKKPFQDL</sequence>
<keyword evidence="10" id="KW-1185">Reference proteome</keyword>
<evidence type="ECO:0000256" key="1">
    <source>
        <dbReference type="ARBA" id="ARBA00000085"/>
    </source>
</evidence>
<dbReference type="InterPro" id="IPR035965">
    <property type="entry name" value="PAS-like_dom_sf"/>
</dbReference>
<gene>
    <name evidence="9" type="ORF">EP073_12285</name>
</gene>
<dbReference type="EC" id="2.7.13.3" evidence="2"/>
<evidence type="ECO:0000313" key="9">
    <source>
        <dbReference type="EMBL" id="QAR34154.1"/>
    </source>
</evidence>
<keyword evidence="3" id="KW-0597">Phosphoprotein</keyword>
<dbReference type="SUPFAM" id="SSF47384">
    <property type="entry name" value="Homodimeric domain of signal transducing histidine kinase"/>
    <property type="match status" value="1"/>
</dbReference>
<keyword evidence="4" id="KW-0808">Transferase</keyword>
<dbReference type="PRINTS" id="PR00344">
    <property type="entry name" value="BCTRLSENSOR"/>
</dbReference>
<evidence type="ECO:0000256" key="2">
    <source>
        <dbReference type="ARBA" id="ARBA00012438"/>
    </source>
</evidence>
<dbReference type="PANTHER" id="PTHR43304:SF1">
    <property type="entry name" value="PAC DOMAIN-CONTAINING PROTEIN"/>
    <property type="match status" value="1"/>
</dbReference>
<dbReference type="SMART" id="SM00091">
    <property type="entry name" value="PAS"/>
    <property type="match status" value="3"/>
</dbReference>
<dbReference type="InterPro" id="IPR000014">
    <property type="entry name" value="PAS"/>
</dbReference>
<dbReference type="CDD" id="cd00130">
    <property type="entry name" value="PAS"/>
    <property type="match status" value="2"/>
</dbReference>
<evidence type="ECO:0000256" key="5">
    <source>
        <dbReference type="ARBA" id="ARBA00022777"/>
    </source>
</evidence>
<dbReference type="InterPro" id="IPR013655">
    <property type="entry name" value="PAS_fold_3"/>
</dbReference>
<dbReference type="AlphaFoldDB" id="A0A3R5XY79"/>
<dbReference type="PANTHER" id="PTHR43304">
    <property type="entry name" value="PHYTOCHROME-LIKE PROTEIN CPH1"/>
    <property type="match status" value="1"/>
</dbReference>
<dbReference type="PROSITE" id="PS50113">
    <property type="entry name" value="PAC"/>
    <property type="match status" value="2"/>
</dbReference>
<dbReference type="GO" id="GO:0000155">
    <property type="term" value="F:phosphorelay sensor kinase activity"/>
    <property type="evidence" value="ECO:0007669"/>
    <property type="project" value="InterPro"/>
</dbReference>
<feature type="domain" description="Histidine kinase" evidence="6">
    <location>
        <begin position="558"/>
        <end position="776"/>
    </location>
</feature>
<dbReference type="Gene3D" id="1.10.287.130">
    <property type="match status" value="1"/>
</dbReference>
<dbReference type="Gene3D" id="3.30.450.20">
    <property type="entry name" value="PAS domain"/>
    <property type="match status" value="3"/>
</dbReference>
<dbReference type="CDD" id="cd00082">
    <property type="entry name" value="HisKA"/>
    <property type="match status" value="1"/>
</dbReference>
<dbReference type="Gene3D" id="2.10.70.100">
    <property type="match status" value="1"/>
</dbReference>
<reference evidence="9 10" key="1">
    <citation type="submission" date="2019-01" db="EMBL/GenBank/DDBJ databases">
        <title>Geovibrio thiophilus DSM 11263, complete genome.</title>
        <authorList>
            <person name="Spring S."/>
            <person name="Bunk B."/>
            <person name="Sproer C."/>
        </authorList>
    </citation>
    <scope>NUCLEOTIDE SEQUENCE [LARGE SCALE GENOMIC DNA]</scope>
    <source>
        <strain evidence="9 10">DSM 11263</strain>
    </source>
</reference>
<dbReference type="SUPFAM" id="SSF55785">
    <property type="entry name" value="PYP-like sensor domain (PAS domain)"/>
    <property type="match status" value="3"/>
</dbReference>
<dbReference type="Pfam" id="PF13188">
    <property type="entry name" value="PAS_8"/>
    <property type="match status" value="1"/>
</dbReference>
<evidence type="ECO:0000259" key="8">
    <source>
        <dbReference type="PROSITE" id="PS50113"/>
    </source>
</evidence>
<dbReference type="InterPro" id="IPR004358">
    <property type="entry name" value="Sig_transdc_His_kin-like_C"/>
</dbReference>
<protein>
    <recommendedName>
        <fullName evidence="2">histidine kinase</fullName>
        <ecNumber evidence="2">2.7.13.3</ecNumber>
    </recommendedName>
</protein>
<dbReference type="SUPFAM" id="SSF55874">
    <property type="entry name" value="ATPase domain of HSP90 chaperone/DNA topoisomerase II/histidine kinase"/>
    <property type="match status" value="1"/>
</dbReference>
<dbReference type="OrthoDB" id="597665at2"/>
<proteinExistence type="predicted"/>
<dbReference type="CDD" id="cd00075">
    <property type="entry name" value="HATPase"/>
    <property type="match status" value="1"/>
</dbReference>
<dbReference type="Pfam" id="PF02518">
    <property type="entry name" value="HATPase_c"/>
    <property type="match status" value="1"/>
</dbReference>
<dbReference type="InterPro" id="IPR005467">
    <property type="entry name" value="His_kinase_dom"/>
</dbReference>
<dbReference type="Pfam" id="PF08447">
    <property type="entry name" value="PAS_3"/>
    <property type="match status" value="1"/>
</dbReference>
<dbReference type="SMART" id="SM00086">
    <property type="entry name" value="PAC"/>
    <property type="match status" value="3"/>
</dbReference>
<dbReference type="SMART" id="SM00387">
    <property type="entry name" value="HATPase_c"/>
    <property type="match status" value="1"/>
</dbReference>
<dbReference type="Gene3D" id="3.30.565.10">
    <property type="entry name" value="Histidine kinase-like ATPase, C-terminal domain"/>
    <property type="match status" value="1"/>
</dbReference>
<dbReference type="InterPro" id="IPR000700">
    <property type="entry name" value="PAS-assoc_C"/>
</dbReference>
<feature type="domain" description="PAS" evidence="7">
    <location>
        <begin position="137"/>
        <end position="181"/>
    </location>
</feature>
<dbReference type="PROSITE" id="PS50109">
    <property type="entry name" value="HIS_KIN"/>
    <property type="match status" value="1"/>
</dbReference>
<evidence type="ECO:0000256" key="3">
    <source>
        <dbReference type="ARBA" id="ARBA00022553"/>
    </source>
</evidence>
<dbReference type="InterPro" id="IPR001610">
    <property type="entry name" value="PAC"/>
</dbReference>
<dbReference type="Proteomes" id="UP000287502">
    <property type="component" value="Chromosome"/>
</dbReference>
<dbReference type="InterPro" id="IPR003661">
    <property type="entry name" value="HisK_dim/P_dom"/>
</dbReference>
<keyword evidence="5" id="KW-0418">Kinase</keyword>
<comment type="catalytic activity">
    <reaction evidence="1">
        <text>ATP + protein L-histidine = ADP + protein N-phospho-L-histidine.</text>
        <dbReference type="EC" id="2.7.13.3"/>
    </reaction>
</comment>
<organism evidence="9 10">
    <name type="scientific">Geovibrio thiophilus</name>
    <dbReference type="NCBI Taxonomy" id="139438"/>
    <lineage>
        <taxon>Bacteria</taxon>
        <taxon>Pseudomonadati</taxon>
        <taxon>Deferribacterota</taxon>
        <taxon>Deferribacteres</taxon>
        <taxon>Deferribacterales</taxon>
        <taxon>Geovibrionaceae</taxon>
        <taxon>Geovibrio</taxon>
    </lineage>
</organism>
<feature type="domain" description="PAC" evidence="8">
    <location>
        <begin position="208"/>
        <end position="261"/>
    </location>
</feature>
<dbReference type="RefSeq" id="WP_128467459.1">
    <property type="nucleotide sequence ID" value="NZ_CP035108.1"/>
</dbReference>
<dbReference type="NCBIfam" id="TIGR00229">
    <property type="entry name" value="sensory_box"/>
    <property type="match status" value="2"/>
</dbReference>
<dbReference type="InterPro" id="IPR036097">
    <property type="entry name" value="HisK_dim/P_sf"/>
</dbReference>
<dbReference type="EMBL" id="CP035108">
    <property type="protein sequence ID" value="QAR34154.1"/>
    <property type="molecule type" value="Genomic_DNA"/>
</dbReference>
<evidence type="ECO:0000256" key="4">
    <source>
        <dbReference type="ARBA" id="ARBA00022679"/>
    </source>
</evidence>
<dbReference type="KEGG" id="gtl:EP073_12285"/>
<evidence type="ECO:0000259" key="6">
    <source>
        <dbReference type="PROSITE" id="PS50109"/>
    </source>
</evidence>
<name>A0A3R5XY79_9BACT</name>
<accession>A0A3R5XY79</accession>
<dbReference type="SMART" id="SM00388">
    <property type="entry name" value="HisKA"/>
    <property type="match status" value="1"/>
</dbReference>
<dbReference type="Pfam" id="PF13426">
    <property type="entry name" value="PAS_9"/>
    <property type="match status" value="1"/>
</dbReference>
<evidence type="ECO:0000259" key="7">
    <source>
        <dbReference type="PROSITE" id="PS50112"/>
    </source>
</evidence>
<evidence type="ECO:0000313" key="10">
    <source>
        <dbReference type="Proteomes" id="UP000287502"/>
    </source>
</evidence>
<dbReference type="PROSITE" id="PS50112">
    <property type="entry name" value="PAS"/>
    <property type="match status" value="1"/>
</dbReference>
<dbReference type="InterPro" id="IPR003594">
    <property type="entry name" value="HATPase_dom"/>
</dbReference>
<dbReference type="InterPro" id="IPR052162">
    <property type="entry name" value="Sensor_kinase/Photoreceptor"/>
</dbReference>